<dbReference type="CDD" id="cd09113">
    <property type="entry name" value="PLDc_ymdC_like_2"/>
    <property type="match status" value="1"/>
</dbReference>
<proteinExistence type="predicted"/>
<feature type="domain" description="PLD phosphodiesterase" evidence="1">
    <location>
        <begin position="301"/>
        <end position="328"/>
    </location>
</feature>
<feature type="domain" description="PLD phosphodiesterase" evidence="1">
    <location>
        <begin position="60"/>
        <end position="87"/>
    </location>
</feature>
<gene>
    <name evidence="2" type="ORF">DI563_18085</name>
</gene>
<dbReference type="InterPro" id="IPR025202">
    <property type="entry name" value="PLD-like_dom"/>
</dbReference>
<dbReference type="Proteomes" id="UP000249135">
    <property type="component" value="Unassembled WGS sequence"/>
</dbReference>
<sequence>ERGVRVRLLVDDLYTAGEDELFSALDAFPNVEVRLFNPLPSRARSLAARLLLSAHEFRRINHRMHNKMLLADNSFAVTGGRNIANEYFMRSTSANFIDMDVVSNGPVVKEMSAAFDRYWNSEHSWPIRHVVPPRLSPAEAQARFDELARQARPDVPIQPRDSLGQPPVGQELVMGQMKRYWAPARFYADDPEKIGRNAEAAFADSVSQYALWAIAGARHNVRIISPYFIPGPMGMEMIRQGRSQGVETVVVTNSLGATDEPLAYAGYERYRVDMLRAGVILYEIAPEFTARSGRFGNFGKSISRLHAKFALIDEQRIFVGSMNLDHRSAAVNTESGMLIDSPAMVGDYYSVISKRRDQLGYRLRLSSDGRRAQWLELDEQGGDIVHEDIPGEFLWLRFKNWLLLPIVGEDLL</sequence>
<feature type="non-terminal residue" evidence="2">
    <location>
        <position position="1"/>
    </location>
</feature>
<dbReference type="SMART" id="SM00155">
    <property type="entry name" value="PLDc"/>
    <property type="match status" value="2"/>
</dbReference>
<evidence type="ECO:0000313" key="3">
    <source>
        <dbReference type="Proteomes" id="UP000249135"/>
    </source>
</evidence>
<protein>
    <submittedName>
        <fullName evidence="2">Phospholipase</fullName>
    </submittedName>
</protein>
<dbReference type="PROSITE" id="PS50035">
    <property type="entry name" value="PLD"/>
    <property type="match status" value="2"/>
</dbReference>
<name>A0A2W5S6W4_VARPD</name>
<dbReference type="EMBL" id="QFPP01000259">
    <property type="protein sequence ID" value="PZQ70830.1"/>
    <property type="molecule type" value="Genomic_DNA"/>
</dbReference>
<dbReference type="InterPro" id="IPR001736">
    <property type="entry name" value="PLipase_D/transphosphatidylase"/>
</dbReference>
<dbReference type="SUPFAM" id="SSF56024">
    <property type="entry name" value="Phospholipase D/nuclease"/>
    <property type="match status" value="2"/>
</dbReference>
<dbReference type="PANTHER" id="PTHR21248:SF12">
    <property type="entry name" value="CARDIOLIPIN SYNTHASE C"/>
    <property type="match status" value="1"/>
</dbReference>
<dbReference type="GO" id="GO:0030572">
    <property type="term" value="F:phosphatidyltransferase activity"/>
    <property type="evidence" value="ECO:0007669"/>
    <property type="project" value="UniProtKB-ARBA"/>
</dbReference>
<dbReference type="Pfam" id="PF13091">
    <property type="entry name" value="PLDc_2"/>
    <property type="match status" value="2"/>
</dbReference>
<dbReference type="Gene3D" id="3.30.870.10">
    <property type="entry name" value="Endonuclease Chain A"/>
    <property type="match status" value="2"/>
</dbReference>
<dbReference type="CDD" id="cd09111">
    <property type="entry name" value="PLDc_ymdC_like_1"/>
    <property type="match status" value="1"/>
</dbReference>
<evidence type="ECO:0000313" key="2">
    <source>
        <dbReference type="EMBL" id="PZQ70830.1"/>
    </source>
</evidence>
<comment type="caution">
    <text evidence="2">The sequence shown here is derived from an EMBL/GenBank/DDBJ whole genome shotgun (WGS) entry which is preliminary data.</text>
</comment>
<dbReference type="AlphaFoldDB" id="A0A2W5S6W4"/>
<accession>A0A2W5S6W4</accession>
<reference evidence="2 3" key="1">
    <citation type="submission" date="2017-08" db="EMBL/GenBank/DDBJ databases">
        <title>Infants hospitalized years apart are colonized by the same room-sourced microbial strains.</title>
        <authorList>
            <person name="Brooks B."/>
            <person name="Olm M.R."/>
            <person name="Firek B.A."/>
            <person name="Baker R."/>
            <person name="Thomas B.C."/>
            <person name="Morowitz M.J."/>
            <person name="Banfield J.F."/>
        </authorList>
    </citation>
    <scope>NUCLEOTIDE SEQUENCE [LARGE SCALE GENOMIC DNA]</scope>
    <source>
        <strain evidence="2">S2_005_003_R2_41</strain>
    </source>
</reference>
<dbReference type="GO" id="GO:0032049">
    <property type="term" value="P:cardiolipin biosynthetic process"/>
    <property type="evidence" value="ECO:0007669"/>
    <property type="project" value="UniProtKB-ARBA"/>
</dbReference>
<dbReference type="PANTHER" id="PTHR21248">
    <property type="entry name" value="CARDIOLIPIN SYNTHASE"/>
    <property type="match status" value="1"/>
</dbReference>
<evidence type="ECO:0000259" key="1">
    <source>
        <dbReference type="PROSITE" id="PS50035"/>
    </source>
</evidence>
<organism evidence="2 3">
    <name type="scientific">Variovorax paradoxus</name>
    <dbReference type="NCBI Taxonomy" id="34073"/>
    <lineage>
        <taxon>Bacteria</taxon>
        <taxon>Pseudomonadati</taxon>
        <taxon>Pseudomonadota</taxon>
        <taxon>Betaproteobacteria</taxon>
        <taxon>Burkholderiales</taxon>
        <taxon>Comamonadaceae</taxon>
        <taxon>Variovorax</taxon>
    </lineage>
</organism>